<dbReference type="Proteomes" id="UP000001876">
    <property type="component" value="Unassembled WGS sequence"/>
</dbReference>
<protein>
    <submittedName>
        <fullName evidence="11">ATP-binding cassette superfamily</fullName>
    </submittedName>
</protein>
<dbReference type="InterPro" id="IPR003593">
    <property type="entry name" value="AAA+_ATPase"/>
</dbReference>
<feature type="domain" description="ABC transporter" evidence="10">
    <location>
        <begin position="1"/>
        <end position="217"/>
    </location>
</feature>
<feature type="transmembrane region" description="Helical" evidence="9">
    <location>
        <begin position="439"/>
        <end position="461"/>
    </location>
</feature>
<dbReference type="InterPro" id="IPR027417">
    <property type="entry name" value="P-loop_NTPase"/>
</dbReference>
<evidence type="ECO:0000256" key="5">
    <source>
        <dbReference type="ARBA" id="ARBA00022840"/>
    </source>
</evidence>
<keyword evidence="12" id="KW-1185">Reference proteome</keyword>
<dbReference type="PANTHER" id="PTHR48041:SF41">
    <property type="entry name" value="ABC TRANSPORTER G FAMILY"/>
    <property type="match status" value="1"/>
</dbReference>
<dbReference type="EMBL" id="GG663752">
    <property type="protein sequence ID" value="EEH51115.1"/>
    <property type="molecule type" value="Genomic_DNA"/>
</dbReference>
<evidence type="ECO:0000256" key="6">
    <source>
        <dbReference type="ARBA" id="ARBA00022989"/>
    </source>
</evidence>
<dbReference type="OMA" id="PWLAWIK"/>
<dbReference type="eggNOG" id="KOG0061">
    <property type="taxonomic scope" value="Eukaryota"/>
</dbReference>
<proteinExistence type="predicted"/>
<evidence type="ECO:0000313" key="11">
    <source>
        <dbReference type="EMBL" id="EEH51115.1"/>
    </source>
</evidence>
<dbReference type="Gene3D" id="3.40.50.300">
    <property type="entry name" value="P-loop containing nucleotide triphosphate hydrolases"/>
    <property type="match status" value="1"/>
</dbReference>
<evidence type="ECO:0000256" key="7">
    <source>
        <dbReference type="ARBA" id="ARBA00023136"/>
    </source>
</evidence>
<feature type="transmembrane region" description="Helical" evidence="9">
    <location>
        <begin position="400"/>
        <end position="427"/>
    </location>
</feature>
<comment type="subcellular location">
    <subcellularLocation>
        <location evidence="1">Membrane</location>
        <topology evidence="1">Multi-pass membrane protein</topology>
    </subcellularLocation>
</comment>
<dbReference type="PROSITE" id="PS00211">
    <property type="entry name" value="ABC_TRANSPORTER_1"/>
    <property type="match status" value="1"/>
</dbReference>
<dbReference type="InterPro" id="IPR003439">
    <property type="entry name" value="ABC_transporter-like_ATP-bd"/>
</dbReference>
<name>C1N9R6_MICPC</name>
<evidence type="ECO:0000256" key="4">
    <source>
        <dbReference type="ARBA" id="ARBA00022741"/>
    </source>
</evidence>
<dbReference type="InterPro" id="IPR017871">
    <property type="entry name" value="ABC_transporter-like_CS"/>
</dbReference>
<dbReference type="InterPro" id="IPR043926">
    <property type="entry name" value="ABCG_dom"/>
</dbReference>
<keyword evidence="3 9" id="KW-0812">Transmembrane</keyword>
<dbReference type="GO" id="GO:0140359">
    <property type="term" value="F:ABC-type transporter activity"/>
    <property type="evidence" value="ECO:0007669"/>
    <property type="project" value="InterPro"/>
</dbReference>
<dbReference type="GO" id="GO:0005524">
    <property type="term" value="F:ATP binding"/>
    <property type="evidence" value="ECO:0007669"/>
    <property type="project" value="UniProtKB-KW"/>
</dbReference>
<evidence type="ECO:0000256" key="1">
    <source>
        <dbReference type="ARBA" id="ARBA00004141"/>
    </source>
</evidence>
<dbReference type="PANTHER" id="PTHR48041">
    <property type="entry name" value="ABC TRANSPORTER G FAMILY MEMBER 28"/>
    <property type="match status" value="1"/>
</dbReference>
<dbReference type="Pfam" id="PF01061">
    <property type="entry name" value="ABC2_membrane"/>
    <property type="match status" value="1"/>
</dbReference>
<dbReference type="GO" id="GO:0016020">
    <property type="term" value="C:membrane"/>
    <property type="evidence" value="ECO:0007669"/>
    <property type="project" value="UniProtKB-SubCell"/>
</dbReference>
<keyword evidence="7 9" id="KW-0472">Membrane</keyword>
<dbReference type="SMART" id="SM00382">
    <property type="entry name" value="AAA"/>
    <property type="match status" value="1"/>
</dbReference>
<dbReference type="Pfam" id="PF00005">
    <property type="entry name" value="ABC_tran"/>
    <property type="match status" value="1"/>
</dbReference>
<dbReference type="AlphaFoldDB" id="C1N9R6"/>
<dbReference type="RefSeq" id="XP_003064781.1">
    <property type="nucleotide sequence ID" value="XM_003064735.1"/>
</dbReference>
<dbReference type="Pfam" id="PF19055">
    <property type="entry name" value="ABC2_membrane_7"/>
    <property type="match status" value="1"/>
</dbReference>
<dbReference type="GeneID" id="9690102"/>
<dbReference type="SUPFAM" id="SSF52540">
    <property type="entry name" value="P-loop containing nucleoside triphosphate hydrolases"/>
    <property type="match status" value="1"/>
</dbReference>
<evidence type="ECO:0000256" key="9">
    <source>
        <dbReference type="SAM" id="Phobius"/>
    </source>
</evidence>
<dbReference type="GO" id="GO:0016887">
    <property type="term" value="F:ATP hydrolysis activity"/>
    <property type="evidence" value="ECO:0007669"/>
    <property type="project" value="InterPro"/>
</dbReference>
<feature type="transmembrane region" description="Helical" evidence="9">
    <location>
        <begin position="467"/>
        <end position="486"/>
    </location>
</feature>
<keyword evidence="6 9" id="KW-1133">Transmembrane helix</keyword>
<dbReference type="PROSITE" id="PS50893">
    <property type="entry name" value="ABC_TRANSPORTER_2"/>
    <property type="match status" value="1"/>
</dbReference>
<dbReference type="InterPro" id="IPR013525">
    <property type="entry name" value="ABC2_TM"/>
</dbReference>
<organism evidence="12">
    <name type="scientific">Micromonas pusilla (strain CCMP1545)</name>
    <name type="common">Picoplanktonic green alga</name>
    <dbReference type="NCBI Taxonomy" id="564608"/>
    <lineage>
        <taxon>Eukaryota</taxon>
        <taxon>Viridiplantae</taxon>
        <taxon>Chlorophyta</taxon>
        <taxon>Mamiellophyceae</taxon>
        <taxon>Mamiellales</taxon>
        <taxon>Mamiellaceae</taxon>
        <taxon>Micromonas</taxon>
    </lineage>
</organism>
<evidence type="ECO:0000256" key="2">
    <source>
        <dbReference type="ARBA" id="ARBA00022448"/>
    </source>
</evidence>
<gene>
    <name evidence="11" type="ORF">MICPUCDRAFT_45095</name>
</gene>
<evidence type="ECO:0000313" key="12">
    <source>
        <dbReference type="Proteomes" id="UP000001876"/>
    </source>
</evidence>
<sequence length="556" mass="59084">MGPSGSGKTSLLNALALQTPASDRVRLSGSLAVNGLDVGREGSSDAEHAVAYVQQEDVFYSQLTVYETLETAARLRMGAGATRETRELAITALLRRLGLTHARDTRVGDKKTRGISGGEKKRLALACELVGESPAVVAADEPTSGLDAFQAQRVMESLRALARDERKTVICSIHQPRGSIVALFDDICLMAGGEVVYVGAMKDAASWFQSQGHPVPPGVNPAEFLIDLVSIDATDAESETRSMKRLKSLVDAWRSEGAARAAKKKTAADGSTVTNPDETAGAGALQSSVQSSVAAAGGGPGGFFSQFALLLRRSWRQVRRDRATNGVRLATSLNSALVFGSIFWRMGTKQSSIQDRLGLLQVSAINAAMAALMKTLTAFTKEKVIVNRERASGAYGMFPYLLAKLAAELPVGAFFPLAFGAVVYPMAGLHPGLGRFSKFCGLITLESFSSAAVGLAVSAVAPSTEAAVAMGPAVMVLFIVFGGYYVNAENVPRAFRWINGCSLIKWAFQGLCINEFDGLDVGSAARAQVNVMSFCYLLTLHLLEKTAPKFARIEEI</sequence>
<keyword evidence="4" id="KW-0547">Nucleotide-binding</keyword>
<reference evidence="11 12" key="1">
    <citation type="journal article" date="2009" name="Science">
        <title>Green evolution and dynamic adaptations revealed by genomes of the marine picoeukaryotes Micromonas.</title>
        <authorList>
            <person name="Worden A.Z."/>
            <person name="Lee J.H."/>
            <person name="Mock T."/>
            <person name="Rouze P."/>
            <person name="Simmons M.P."/>
            <person name="Aerts A.L."/>
            <person name="Allen A.E."/>
            <person name="Cuvelier M.L."/>
            <person name="Derelle E."/>
            <person name="Everett M.V."/>
            <person name="Foulon E."/>
            <person name="Grimwood J."/>
            <person name="Gundlach H."/>
            <person name="Henrissat B."/>
            <person name="Napoli C."/>
            <person name="McDonald S.M."/>
            <person name="Parker M.S."/>
            <person name="Rombauts S."/>
            <person name="Salamov A."/>
            <person name="Von Dassow P."/>
            <person name="Badger J.H."/>
            <person name="Coutinho P.M."/>
            <person name="Demir E."/>
            <person name="Dubchak I."/>
            <person name="Gentemann C."/>
            <person name="Eikrem W."/>
            <person name="Gready J.E."/>
            <person name="John U."/>
            <person name="Lanier W."/>
            <person name="Lindquist E.A."/>
            <person name="Lucas S."/>
            <person name="Mayer K.F."/>
            <person name="Moreau H."/>
            <person name="Not F."/>
            <person name="Otillar R."/>
            <person name="Panaud O."/>
            <person name="Pangilinan J."/>
            <person name="Paulsen I."/>
            <person name="Piegu B."/>
            <person name="Poliakov A."/>
            <person name="Robbens S."/>
            <person name="Schmutz J."/>
            <person name="Toulza E."/>
            <person name="Wyss T."/>
            <person name="Zelensky A."/>
            <person name="Zhou K."/>
            <person name="Armbrust E.V."/>
            <person name="Bhattacharya D."/>
            <person name="Goodenough U.W."/>
            <person name="Van de Peer Y."/>
            <person name="Grigoriev I.V."/>
        </authorList>
    </citation>
    <scope>NUCLEOTIDE SEQUENCE [LARGE SCALE GENOMIC DNA]</scope>
    <source>
        <strain evidence="11 12">CCMP1545</strain>
    </source>
</reference>
<keyword evidence="2" id="KW-0813">Transport</keyword>
<feature type="region of interest" description="Disordered" evidence="8">
    <location>
        <begin position="261"/>
        <end position="284"/>
    </location>
</feature>
<keyword evidence="5 11" id="KW-0067">ATP-binding</keyword>
<dbReference type="OrthoDB" id="66620at2759"/>
<evidence type="ECO:0000259" key="10">
    <source>
        <dbReference type="PROSITE" id="PS50893"/>
    </source>
</evidence>
<evidence type="ECO:0000256" key="8">
    <source>
        <dbReference type="SAM" id="MobiDB-lite"/>
    </source>
</evidence>
<accession>C1N9R6</accession>
<evidence type="ECO:0000256" key="3">
    <source>
        <dbReference type="ARBA" id="ARBA00022692"/>
    </source>
</evidence>
<dbReference type="InterPro" id="IPR050352">
    <property type="entry name" value="ABCG_transporters"/>
</dbReference>
<dbReference type="KEGG" id="mpp:MICPUCDRAFT_45095"/>